<evidence type="ECO:0000313" key="2">
    <source>
        <dbReference type="Proteomes" id="UP001548189"/>
    </source>
</evidence>
<comment type="caution">
    <text evidence="1">The sequence shown here is derived from an EMBL/GenBank/DDBJ whole genome shotgun (WGS) entry which is preliminary data.</text>
</comment>
<dbReference type="EMBL" id="JBEVCJ010000012">
    <property type="protein sequence ID" value="MET1255680.1"/>
    <property type="molecule type" value="Genomic_DNA"/>
</dbReference>
<gene>
    <name evidence="1" type="ORF">ABVT43_11135</name>
</gene>
<reference evidence="1 2" key="1">
    <citation type="submission" date="2024-06" db="EMBL/GenBank/DDBJ databases">
        <authorList>
            <person name="Li F."/>
        </authorList>
    </citation>
    <scope>NUCLEOTIDE SEQUENCE [LARGE SCALE GENOMIC DNA]</scope>
    <source>
        <strain evidence="1 2">GXAS 311</strain>
    </source>
</reference>
<dbReference type="InterPro" id="IPR029063">
    <property type="entry name" value="SAM-dependent_MTases_sf"/>
</dbReference>
<proteinExistence type="predicted"/>
<sequence length="267" mass="30273">MARVHFFEWEDQKWFPHLFRNFITDHLVFHSTRLYQPVIQKLLDAMRITGYRSIVDLCSGGGGPLPKLIANHKENLDQPITATLTDLYPNLDAFERNHDLSDGAIKYLEKSTSAMDCPAELNGFRTIFTALHHFKPDDAKRILSDAMEKNVPIAAFEHTERSAVNIAAMPFAGFLGGLVLTPFVGKMTFSRFLFTYIIPLAPFFLMWDGIVSCLRTYTVKELEKLTEDLNKNGYRWEIGKISAVGHMGPYNVTYAIGFPGEEKSSTN</sequence>
<dbReference type="Proteomes" id="UP001548189">
    <property type="component" value="Unassembled WGS sequence"/>
</dbReference>
<organism evidence="1 2">
    <name type="scientific">Aliikangiella maris</name>
    <dbReference type="NCBI Taxonomy" id="3162458"/>
    <lineage>
        <taxon>Bacteria</taxon>
        <taxon>Pseudomonadati</taxon>
        <taxon>Pseudomonadota</taxon>
        <taxon>Gammaproteobacteria</taxon>
        <taxon>Oceanospirillales</taxon>
        <taxon>Pleioneaceae</taxon>
        <taxon>Aliikangiella</taxon>
    </lineage>
</organism>
<protein>
    <submittedName>
        <fullName evidence="1">Uncharacterized protein</fullName>
    </submittedName>
</protein>
<accession>A0ABV2BUT0</accession>
<keyword evidence="2" id="KW-1185">Reference proteome</keyword>
<dbReference type="SUPFAM" id="SSF53335">
    <property type="entry name" value="S-adenosyl-L-methionine-dependent methyltransferases"/>
    <property type="match status" value="1"/>
</dbReference>
<evidence type="ECO:0000313" key="1">
    <source>
        <dbReference type="EMBL" id="MET1255680.1"/>
    </source>
</evidence>
<name>A0ABV2BUT0_9GAMM</name>
<dbReference type="Gene3D" id="3.40.50.150">
    <property type="entry name" value="Vaccinia Virus protein VP39"/>
    <property type="match status" value="1"/>
</dbReference>